<dbReference type="AlphaFoldDB" id="A0A7V3YGN8"/>
<evidence type="ECO:0000256" key="8">
    <source>
        <dbReference type="ARBA" id="ARBA00023136"/>
    </source>
</evidence>
<keyword evidence="6 9" id="KW-0812">Transmembrane</keyword>
<evidence type="ECO:0000256" key="4">
    <source>
        <dbReference type="ARBA" id="ARBA00022448"/>
    </source>
</evidence>
<feature type="transmembrane region" description="Helical" evidence="9">
    <location>
        <begin position="58"/>
        <end position="89"/>
    </location>
</feature>
<keyword evidence="8 9" id="KW-0472">Membrane</keyword>
<evidence type="ECO:0000313" key="11">
    <source>
        <dbReference type="EMBL" id="HGI30710.1"/>
    </source>
</evidence>
<keyword evidence="5 9" id="KW-1003">Cell membrane</keyword>
<reference evidence="11" key="1">
    <citation type="journal article" date="2020" name="mSystems">
        <title>Genome- and Community-Level Interaction Insights into Carbon Utilization and Element Cycling Functions of Hydrothermarchaeota in Hydrothermal Sediment.</title>
        <authorList>
            <person name="Zhou Z."/>
            <person name="Liu Y."/>
            <person name="Xu W."/>
            <person name="Pan J."/>
            <person name="Luo Z.H."/>
            <person name="Li M."/>
        </authorList>
    </citation>
    <scope>NUCLEOTIDE SEQUENCE [LARGE SCALE GENOMIC DNA]</scope>
    <source>
        <strain evidence="11">SpSt-747</strain>
    </source>
</reference>
<dbReference type="PROSITE" id="PS50928">
    <property type="entry name" value="ABC_TM1"/>
    <property type="match status" value="1"/>
</dbReference>
<dbReference type="EMBL" id="DTFV01000074">
    <property type="protein sequence ID" value="HGI30710.1"/>
    <property type="molecule type" value="Genomic_DNA"/>
</dbReference>
<protein>
    <recommendedName>
        <fullName evidence="3 9">Phosphate transport system permease protein PstA</fullName>
    </recommendedName>
</protein>
<evidence type="ECO:0000256" key="3">
    <source>
        <dbReference type="ARBA" id="ARBA00016864"/>
    </source>
</evidence>
<evidence type="ECO:0000259" key="10">
    <source>
        <dbReference type="PROSITE" id="PS50928"/>
    </source>
</evidence>
<comment type="subcellular location">
    <subcellularLocation>
        <location evidence="1 9">Cell membrane</location>
        <topology evidence="1 9">Multi-pass membrane protein</topology>
    </subcellularLocation>
</comment>
<sequence>MEARQVKEKFWFFLCGLAMVVIGLALGVLVGFIALRGGRVLSLEFLFSFPRHGMSEGGILPAIVGTLYLVLGSTLVSLPLGVFSAVYLVEYAPPHPVVQAIRSAIHCLAGVPSVVFGLFGLSVFVKFFGFGVSIVSGSLTLGIMSLPVVIASCEEALRSIPHAFREASLALGADRWTTVRRVVLPAAFPGILTGLILAVGRVAGETAPIMFTAATFYARGLPRSPFDRVLALPYHIYGLMTEGTRPEKQIPLAYGTALVLLILVLLVNFSAILLRRRFRMARKW</sequence>
<dbReference type="CDD" id="cd06261">
    <property type="entry name" value="TM_PBP2"/>
    <property type="match status" value="1"/>
</dbReference>
<dbReference type="Pfam" id="PF00528">
    <property type="entry name" value="BPD_transp_1"/>
    <property type="match status" value="1"/>
</dbReference>
<feature type="transmembrane region" description="Helical" evidence="9">
    <location>
        <begin position="182"/>
        <end position="203"/>
    </location>
</feature>
<dbReference type="SUPFAM" id="SSF161098">
    <property type="entry name" value="MetI-like"/>
    <property type="match status" value="1"/>
</dbReference>
<dbReference type="InterPro" id="IPR000515">
    <property type="entry name" value="MetI-like"/>
</dbReference>
<feature type="domain" description="ABC transmembrane type-1" evidence="10">
    <location>
        <begin position="63"/>
        <end position="271"/>
    </location>
</feature>
<keyword evidence="7 9" id="KW-1133">Transmembrane helix</keyword>
<accession>A0A7V3YGN8</accession>
<evidence type="ECO:0000256" key="5">
    <source>
        <dbReference type="ARBA" id="ARBA00022475"/>
    </source>
</evidence>
<feature type="transmembrane region" description="Helical" evidence="9">
    <location>
        <begin position="12"/>
        <end position="38"/>
    </location>
</feature>
<comment type="similarity">
    <text evidence="2 9">Belongs to the binding-protein-dependent transport system permease family. CysTW subfamily.</text>
</comment>
<dbReference type="GO" id="GO:0005315">
    <property type="term" value="F:phosphate transmembrane transporter activity"/>
    <property type="evidence" value="ECO:0007669"/>
    <property type="project" value="InterPro"/>
</dbReference>
<dbReference type="GO" id="GO:0005886">
    <property type="term" value="C:plasma membrane"/>
    <property type="evidence" value="ECO:0007669"/>
    <property type="project" value="UniProtKB-SubCell"/>
</dbReference>
<dbReference type="Gene3D" id="1.10.3720.10">
    <property type="entry name" value="MetI-like"/>
    <property type="match status" value="1"/>
</dbReference>
<evidence type="ECO:0000256" key="7">
    <source>
        <dbReference type="ARBA" id="ARBA00022989"/>
    </source>
</evidence>
<comment type="caution">
    <text evidence="11">The sequence shown here is derived from an EMBL/GenBank/DDBJ whole genome shotgun (WGS) entry which is preliminary data.</text>
</comment>
<organism evidence="11">
    <name type="scientific">Candidatus Caldatribacterium californiense</name>
    <dbReference type="NCBI Taxonomy" id="1454726"/>
    <lineage>
        <taxon>Bacteria</taxon>
        <taxon>Pseudomonadati</taxon>
        <taxon>Atribacterota</taxon>
        <taxon>Atribacteria</taxon>
        <taxon>Atribacterales</taxon>
        <taxon>Candidatus Caldatribacteriaceae</taxon>
        <taxon>Candidatus Caldatribacterium</taxon>
    </lineage>
</organism>
<dbReference type="InterPro" id="IPR005672">
    <property type="entry name" value="Phosphate_PstA"/>
</dbReference>
<evidence type="ECO:0000256" key="1">
    <source>
        <dbReference type="ARBA" id="ARBA00004651"/>
    </source>
</evidence>
<dbReference type="NCBIfam" id="TIGR00974">
    <property type="entry name" value="3a0107s02c"/>
    <property type="match status" value="1"/>
</dbReference>
<feature type="transmembrane region" description="Helical" evidence="9">
    <location>
        <begin position="252"/>
        <end position="274"/>
    </location>
</feature>
<gene>
    <name evidence="11" type="primary">pstA</name>
    <name evidence="11" type="ORF">ENV30_05315</name>
</gene>
<dbReference type="InterPro" id="IPR035906">
    <property type="entry name" value="MetI-like_sf"/>
</dbReference>
<evidence type="ECO:0000256" key="2">
    <source>
        <dbReference type="ARBA" id="ARBA00007069"/>
    </source>
</evidence>
<dbReference type="PANTHER" id="PTHR43470:SF3">
    <property type="entry name" value="PHOSPHATE TRANSPORT SYSTEM PERMEASE PROTEIN PSTA-RELATED"/>
    <property type="match status" value="1"/>
</dbReference>
<evidence type="ECO:0000256" key="6">
    <source>
        <dbReference type="ARBA" id="ARBA00022692"/>
    </source>
</evidence>
<name>A0A7V3YGN8_9BACT</name>
<dbReference type="GO" id="GO:0035435">
    <property type="term" value="P:phosphate ion transmembrane transport"/>
    <property type="evidence" value="ECO:0007669"/>
    <property type="project" value="InterPro"/>
</dbReference>
<dbReference type="PANTHER" id="PTHR43470">
    <property type="entry name" value="PHOSPHATE TRANSPORT SYSTEM PERMEASE PROTEIN PSTA-RELATED"/>
    <property type="match status" value="1"/>
</dbReference>
<feature type="transmembrane region" description="Helical" evidence="9">
    <location>
        <begin position="101"/>
        <end position="121"/>
    </location>
</feature>
<keyword evidence="4" id="KW-0813">Transport</keyword>
<evidence type="ECO:0000256" key="9">
    <source>
        <dbReference type="RuleBase" id="RU363043"/>
    </source>
</evidence>
<proteinExistence type="inferred from homology"/>
<feature type="transmembrane region" description="Helical" evidence="9">
    <location>
        <begin position="127"/>
        <end position="150"/>
    </location>
</feature>